<evidence type="ECO:0000313" key="3">
    <source>
        <dbReference type="EMBL" id="GAA1604214.1"/>
    </source>
</evidence>
<evidence type="ECO:0000313" key="4">
    <source>
        <dbReference type="Proteomes" id="UP001500393"/>
    </source>
</evidence>
<evidence type="ECO:0000259" key="2">
    <source>
        <dbReference type="Pfam" id="PF08327"/>
    </source>
</evidence>
<accession>A0ABN2EDF6</accession>
<dbReference type="InterPro" id="IPR023393">
    <property type="entry name" value="START-like_dom_sf"/>
</dbReference>
<gene>
    <name evidence="3" type="ORF">GCM10009789_67750</name>
</gene>
<dbReference type="EMBL" id="BAAAOS010000054">
    <property type="protein sequence ID" value="GAA1604214.1"/>
    <property type="molecule type" value="Genomic_DNA"/>
</dbReference>
<reference evidence="3 4" key="1">
    <citation type="journal article" date="2019" name="Int. J. Syst. Evol. Microbiol.">
        <title>The Global Catalogue of Microorganisms (GCM) 10K type strain sequencing project: providing services to taxonomists for standard genome sequencing and annotation.</title>
        <authorList>
            <consortium name="The Broad Institute Genomics Platform"/>
            <consortium name="The Broad Institute Genome Sequencing Center for Infectious Disease"/>
            <person name="Wu L."/>
            <person name="Ma J."/>
        </authorList>
    </citation>
    <scope>NUCLEOTIDE SEQUENCE [LARGE SCALE GENOMIC DNA]</scope>
    <source>
        <strain evidence="3 4">JCM 14969</strain>
    </source>
</reference>
<dbReference type="RefSeq" id="WP_344220840.1">
    <property type="nucleotide sequence ID" value="NZ_BAAAOS010000054.1"/>
</dbReference>
<dbReference type="Gene3D" id="3.30.530.20">
    <property type="match status" value="1"/>
</dbReference>
<keyword evidence="4" id="KW-1185">Reference proteome</keyword>
<comment type="similarity">
    <text evidence="1">Belongs to the AHA1 family.</text>
</comment>
<comment type="caution">
    <text evidence="3">The sequence shown here is derived from an EMBL/GenBank/DDBJ whole genome shotgun (WGS) entry which is preliminary data.</text>
</comment>
<dbReference type="SUPFAM" id="SSF55961">
    <property type="entry name" value="Bet v1-like"/>
    <property type="match status" value="1"/>
</dbReference>
<dbReference type="Proteomes" id="UP001500393">
    <property type="component" value="Unassembled WGS sequence"/>
</dbReference>
<evidence type="ECO:0000256" key="1">
    <source>
        <dbReference type="ARBA" id="ARBA00006817"/>
    </source>
</evidence>
<protein>
    <submittedName>
        <fullName evidence="3">SRPBCC domain-containing protein</fullName>
    </submittedName>
</protein>
<dbReference type="InterPro" id="IPR013538">
    <property type="entry name" value="ASHA1/2-like_C"/>
</dbReference>
<dbReference type="CDD" id="cd07814">
    <property type="entry name" value="SRPBCC_CalC_Aha1-like"/>
    <property type="match status" value="1"/>
</dbReference>
<feature type="domain" description="Activator of Hsp90 ATPase homologue 1/2-like C-terminal" evidence="2">
    <location>
        <begin position="26"/>
        <end position="131"/>
    </location>
</feature>
<sequence>MTDPSFTTTFTVDQTPRQAFDAISNVRGWWSEQVDGGTANAGDEFTYRYRDVHHCTMRVTEAIPGRKISWLVLENYFDEVEDTTEWVGTTIHFEITEDDGRTQVTFTHRGLVPEYECFENCSTAWSFYVNSSLRDLITTGKGQPNDKEVSATQAG</sequence>
<proteinExistence type="inferred from homology"/>
<name>A0ABN2EDF6_9ACTN</name>
<organism evidence="3 4">
    <name type="scientific">Kribbella sancticallisti</name>
    <dbReference type="NCBI Taxonomy" id="460087"/>
    <lineage>
        <taxon>Bacteria</taxon>
        <taxon>Bacillati</taxon>
        <taxon>Actinomycetota</taxon>
        <taxon>Actinomycetes</taxon>
        <taxon>Propionibacteriales</taxon>
        <taxon>Kribbellaceae</taxon>
        <taxon>Kribbella</taxon>
    </lineage>
</organism>
<dbReference type="Pfam" id="PF08327">
    <property type="entry name" value="AHSA1"/>
    <property type="match status" value="1"/>
</dbReference>